<evidence type="ECO:0000313" key="3">
    <source>
        <dbReference type="Proteomes" id="UP000265566"/>
    </source>
</evidence>
<sequence>MKNISNPMILYCYPLENIAVYIQTTSRATSVKQRPTEPPIHVKLPTSNTVTQITTQYAKTYEEN</sequence>
<dbReference type="EMBL" id="BT052002">
    <property type="protein sequence ID" value="ACJ84664.1"/>
    <property type="molecule type" value="mRNA"/>
</dbReference>
<reference evidence="1" key="1">
    <citation type="submission" date="2008-12" db="EMBL/GenBank/DDBJ databases">
        <title>Medicago truncatula full length cdna cloning project.</title>
        <authorList>
            <person name="Moskal W."/>
            <person name="Chan A."/>
            <person name="Cheung F."/>
            <person name="Xiao Y."/>
            <person name="Town C.D."/>
        </authorList>
    </citation>
    <scope>NUCLEOTIDE SEQUENCE</scope>
</reference>
<dbReference type="Proteomes" id="UP000265566">
    <property type="component" value="Chromosome 1"/>
</dbReference>
<organism evidence="1">
    <name type="scientific">Medicago truncatula</name>
    <name type="common">Barrel medic</name>
    <name type="synonym">Medicago tribuloides</name>
    <dbReference type="NCBI Taxonomy" id="3880"/>
    <lineage>
        <taxon>Eukaryota</taxon>
        <taxon>Viridiplantae</taxon>
        <taxon>Streptophyta</taxon>
        <taxon>Embryophyta</taxon>
        <taxon>Tracheophyta</taxon>
        <taxon>Spermatophyta</taxon>
        <taxon>Magnoliopsida</taxon>
        <taxon>eudicotyledons</taxon>
        <taxon>Gunneridae</taxon>
        <taxon>Pentapetalae</taxon>
        <taxon>rosids</taxon>
        <taxon>fabids</taxon>
        <taxon>Fabales</taxon>
        <taxon>Fabaceae</taxon>
        <taxon>Papilionoideae</taxon>
        <taxon>50 kb inversion clade</taxon>
        <taxon>NPAAA clade</taxon>
        <taxon>Hologalegina</taxon>
        <taxon>IRL clade</taxon>
        <taxon>Trifolieae</taxon>
        <taxon>Medicago</taxon>
    </lineage>
</organism>
<evidence type="ECO:0000313" key="2">
    <source>
        <dbReference type="EMBL" id="RHN81614.1"/>
    </source>
</evidence>
<gene>
    <name evidence="2" type="ORF">MtrunA17_Chr1g0201091</name>
</gene>
<protein>
    <submittedName>
        <fullName evidence="1">Uncharacterized protein</fullName>
    </submittedName>
</protein>
<reference evidence="2" key="3">
    <citation type="journal article" date="2018" name="Nat. Plants">
        <title>Whole-genome landscape of Medicago truncatula symbiotic genes.</title>
        <authorList>
            <person name="Pecrix Y."/>
            <person name="Gamas P."/>
            <person name="Carrere S."/>
        </authorList>
    </citation>
    <scope>NUCLEOTIDE SEQUENCE</scope>
    <source>
        <tissue evidence="2">Leaves</tissue>
    </source>
</reference>
<evidence type="ECO:0000313" key="1">
    <source>
        <dbReference type="EMBL" id="ACJ84664.1"/>
    </source>
</evidence>
<dbReference type="Gramene" id="rna5685">
    <property type="protein sequence ID" value="RHN81614.1"/>
    <property type="gene ID" value="gene5685"/>
</dbReference>
<dbReference type="EMBL" id="PSQE01000001">
    <property type="protein sequence ID" value="RHN81614.1"/>
    <property type="molecule type" value="Genomic_DNA"/>
</dbReference>
<reference evidence="3" key="2">
    <citation type="journal article" date="2018" name="Nat. Plants">
        <title>Whole-genome landscape of Medicago truncatula symbiotic genes.</title>
        <authorList>
            <person name="Pecrix Y."/>
            <person name="Staton S.E."/>
            <person name="Sallet E."/>
            <person name="Lelandais-Briere C."/>
            <person name="Moreau S."/>
            <person name="Carrere S."/>
            <person name="Blein T."/>
            <person name="Jardinaud M.F."/>
            <person name="Latrasse D."/>
            <person name="Zouine M."/>
            <person name="Zahm M."/>
            <person name="Kreplak J."/>
            <person name="Mayjonade B."/>
            <person name="Satge C."/>
            <person name="Perez M."/>
            <person name="Cauet S."/>
            <person name="Marande W."/>
            <person name="Chantry-Darmon C."/>
            <person name="Lopez-Roques C."/>
            <person name="Bouchez O."/>
            <person name="Berard A."/>
            <person name="Debelle F."/>
            <person name="Munos S."/>
            <person name="Bendahmane A."/>
            <person name="Berges H."/>
            <person name="Niebel A."/>
            <person name="Buitink J."/>
            <person name="Frugier F."/>
            <person name="Benhamed M."/>
            <person name="Crespi M."/>
            <person name="Gouzy J."/>
            <person name="Gamas P."/>
        </authorList>
    </citation>
    <scope>NUCLEOTIDE SEQUENCE [LARGE SCALE GENOMIC DNA]</scope>
    <source>
        <strain evidence="3">cv. Jemalong A17</strain>
    </source>
</reference>
<proteinExistence type="evidence at transcript level"/>
<dbReference type="AlphaFoldDB" id="B7FIT5"/>
<name>B7FIT5_MEDTR</name>
<accession>B7FIT5</accession>